<dbReference type="Proteomes" id="UP000091929">
    <property type="component" value="Unassembled WGS sequence"/>
</dbReference>
<reference evidence="2 3" key="1">
    <citation type="journal article" date="2016" name="ISME J.">
        <title>Chasing the elusive Euryarchaeota class WSA2: genomes reveal a uniquely fastidious methyl-reducing methanogen.</title>
        <authorList>
            <person name="Nobu M.K."/>
            <person name="Narihiro T."/>
            <person name="Kuroda K."/>
            <person name="Mei R."/>
            <person name="Liu W.T."/>
        </authorList>
    </citation>
    <scope>NUCLEOTIDE SEQUENCE [LARGE SCALE GENOMIC DNA]</scope>
    <source>
        <strain evidence="2">B15fssc0709_Meth_Bin003</strain>
    </source>
</reference>
<protein>
    <submittedName>
        <fullName evidence="2">Uncharacterized protein</fullName>
    </submittedName>
</protein>
<evidence type="ECO:0000256" key="1">
    <source>
        <dbReference type="SAM" id="Phobius"/>
    </source>
</evidence>
<accession>A0A150IQ21</accession>
<keyword evidence="1" id="KW-0812">Transmembrane</keyword>
<feature type="transmembrane region" description="Helical" evidence="1">
    <location>
        <begin position="44"/>
        <end position="64"/>
    </location>
</feature>
<gene>
    <name evidence="2" type="ORF">APG11_01593</name>
</gene>
<feature type="transmembrane region" description="Helical" evidence="1">
    <location>
        <begin position="20"/>
        <end position="38"/>
    </location>
</feature>
<sequence length="65" mass="7286">MGLMSWIDKKSGKLSAWDIAFVKIGAMIFGLIIGAYFPALIKQYVILLIVLFILFSTKPLYAAFK</sequence>
<proteinExistence type="predicted"/>
<evidence type="ECO:0000313" key="3">
    <source>
        <dbReference type="Proteomes" id="UP000091929"/>
    </source>
</evidence>
<keyword evidence="1" id="KW-1133">Transmembrane helix</keyword>
<organism evidence="2 3">
    <name type="scientific">Candidatus Methanofastidiosum methylothiophilum</name>
    <dbReference type="NCBI Taxonomy" id="1705564"/>
    <lineage>
        <taxon>Archaea</taxon>
        <taxon>Methanobacteriati</taxon>
        <taxon>Methanobacteriota</taxon>
        <taxon>Stenosarchaea group</taxon>
        <taxon>Candidatus Methanofastidiosia</taxon>
        <taxon>Candidatus Methanofastidiosales</taxon>
        <taxon>Candidatus Methanofastidiosaceae</taxon>
        <taxon>Candidatus Methanofastidiosum</taxon>
    </lineage>
</organism>
<dbReference type="EMBL" id="LNGF01000040">
    <property type="protein sequence ID" value="KYC46915.1"/>
    <property type="molecule type" value="Genomic_DNA"/>
</dbReference>
<comment type="caution">
    <text evidence="2">The sequence shown here is derived from an EMBL/GenBank/DDBJ whole genome shotgun (WGS) entry which is preliminary data.</text>
</comment>
<evidence type="ECO:0000313" key="2">
    <source>
        <dbReference type="EMBL" id="KYC46915.1"/>
    </source>
</evidence>
<name>A0A150IQ21_9EURY</name>
<dbReference type="AlphaFoldDB" id="A0A150IQ21"/>
<keyword evidence="1" id="KW-0472">Membrane</keyword>